<dbReference type="InterPro" id="IPR003961">
    <property type="entry name" value="FN3_dom"/>
</dbReference>
<dbReference type="STRING" id="271157.SAMN05444396_10437"/>
<protein>
    <submittedName>
        <fullName evidence="2">CarboxypepD_reg-like domain-containing protein</fullName>
    </submittedName>
</protein>
<dbReference type="InterPro" id="IPR013783">
    <property type="entry name" value="Ig-like_fold"/>
</dbReference>
<dbReference type="PROSITE" id="PS50853">
    <property type="entry name" value="FN3"/>
    <property type="match status" value="1"/>
</dbReference>
<reference evidence="3" key="1">
    <citation type="submission" date="2016-11" db="EMBL/GenBank/DDBJ databases">
        <authorList>
            <person name="Varghese N."/>
            <person name="Submissions S."/>
        </authorList>
    </citation>
    <scope>NUCLEOTIDE SEQUENCE [LARGE SCALE GENOMIC DNA]</scope>
    <source>
        <strain evidence="3">DSM 19741</strain>
    </source>
</reference>
<dbReference type="EMBL" id="FQWE01000004">
    <property type="protein sequence ID" value="SHG05069.1"/>
    <property type="molecule type" value="Genomic_DNA"/>
</dbReference>
<dbReference type="SUPFAM" id="SSF69304">
    <property type="entry name" value="Tricorn protease N-terminal domain"/>
    <property type="match status" value="1"/>
</dbReference>
<dbReference type="InterPro" id="IPR008969">
    <property type="entry name" value="CarboxyPept-like_regulatory"/>
</dbReference>
<dbReference type="RefSeq" id="WP_072989865.1">
    <property type="nucleotide sequence ID" value="NZ_FQWE01000004.1"/>
</dbReference>
<accession>A0A1M5GMV0</accession>
<dbReference type="PANTHER" id="PTHR36842:SF1">
    <property type="entry name" value="PROTEIN TOLB"/>
    <property type="match status" value="1"/>
</dbReference>
<dbReference type="InterPro" id="IPR036116">
    <property type="entry name" value="FN3_sf"/>
</dbReference>
<feature type="domain" description="Fibronectin type-III" evidence="1">
    <location>
        <begin position="118"/>
        <end position="214"/>
    </location>
</feature>
<gene>
    <name evidence="2" type="ORF">SAMN05444396_10437</name>
</gene>
<evidence type="ECO:0000313" key="3">
    <source>
        <dbReference type="Proteomes" id="UP000184036"/>
    </source>
</evidence>
<evidence type="ECO:0000259" key="1">
    <source>
        <dbReference type="PROSITE" id="PS50853"/>
    </source>
</evidence>
<keyword evidence="3" id="KW-1185">Reference proteome</keyword>
<dbReference type="PANTHER" id="PTHR36842">
    <property type="entry name" value="PROTEIN TOLB HOMOLOG"/>
    <property type="match status" value="1"/>
</dbReference>
<name>A0A1M5GMV0_9FLAO</name>
<dbReference type="PROSITE" id="PS51257">
    <property type="entry name" value="PROKAR_LIPOPROTEIN"/>
    <property type="match status" value="1"/>
</dbReference>
<dbReference type="Gene3D" id="2.60.40.10">
    <property type="entry name" value="Immunoglobulins"/>
    <property type="match status" value="1"/>
</dbReference>
<dbReference type="Gene3D" id="2.120.10.30">
    <property type="entry name" value="TolB, C-terminal domain"/>
    <property type="match status" value="1"/>
</dbReference>
<evidence type="ECO:0000313" key="2">
    <source>
        <dbReference type="EMBL" id="SHG05069.1"/>
    </source>
</evidence>
<dbReference type="SUPFAM" id="SSF49464">
    <property type="entry name" value="Carboxypeptidase regulatory domain-like"/>
    <property type="match status" value="1"/>
</dbReference>
<dbReference type="Gene3D" id="2.60.40.1120">
    <property type="entry name" value="Carboxypeptidase-like, regulatory domain"/>
    <property type="match status" value="1"/>
</dbReference>
<dbReference type="InterPro" id="IPR011042">
    <property type="entry name" value="6-blade_b-propeller_TolB-like"/>
</dbReference>
<dbReference type="SUPFAM" id="SSF49265">
    <property type="entry name" value="Fibronectin type III"/>
    <property type="match status" value="1"/>
</dbReference>
<organism evidence="2 3">
    <name type="scientific">Flavobacterium segetis</name>
    <dbReference type="NCBI Taxonomy" id="271157"/>
    <lineage>
        <taxon>Bacteria</taxon>
        <taxon>Pseudomonadati</taxon>
        <taxon>Bacteroidota</taxon>
        <taxon>Flavobacteriia</taxon>
        <taxon>Flavobacteriales</taxon>
        <taxon>Flavobacteriaceae</taxon>
        <taxon>Flavobacterium</taxon>
    </lineage>
</organism>
<dbReference type="Proteomes" id="UP000184036">
    <property type="component" value="Unassembled WGS sequence"/>
</dbReference>
<dbReference type="OrthoDB" id="9815657at2"/>
<sequence length="500" mass="55776">MKYITPLIILTFMSVFFSCSEEKIDGSAEIFGTVKGKIVSSDTFEPLENVKVFSSPTSSTVFTDAEGKFTISNIKVGEYSIQAQKDGYLSKFESVTVNKNLESEVVFELTKNTGNNLPPLEPKIVAPLDNATNQSLSTKIEWAASDPNGDVLSYEVTLRNDKSSTVLIYSGIKEKELLLTNLFYGTKYFWQVSVTDSKSKPVFSSVFTFSTLSFPSTRYLMVKKINSNNVIFAADQDKNRYQITSSETNSWRPRKNNQSGKIAFIQSNGSQNHIFIMDADGSNKTKVTNSVSIAGFNPDFIGFSWNTTGDKLIYPNFDKLYQINSDGSGLKKIFETSNGKFISECDWSNDGMKVAIKVNDNEGYNAEIYVINLAGAIISNVLPSQTGAVGSLNFSITGRKLLYTRDVSQYESPNYRQLDNRIFEYNFDTSFSVQITTEKIAGTNDQDARYSPNEAEIIFTNTSNDGTSEKNILKIEVNPAGLNALRRETLFTGQFMPDWE</sequence>
<dbReference type="AlphaFoldDB" id="A0A1M5GMV0"/>
<dbReference type="Pfam" id="PF13715">
    <property type="entry name" value="CarbopepD_reg_2"/>
    <property type="match status" value="1"/>
</dbReference>
<proteinExistence type="predicted"/>